<dbReference type="EMBL" id="LZLQ01000090">
    <property type="protein sequence ID" value="OBK15052.1"/>
    <property type="molecule type" value="Genomic_DNA"/>
</dbReference>
<name>A0A1A3N3V2_MYCAS</name>
<feature type="domain" description="Histone acetyltransferase Rv0428c-like C-terminal" evidence="2">
    <location>
        <begin position="69"/>
        <end position="171"/>
    </location>
</feature>
<dbReference type="Pfam" id="PF24553">
    <property type="entry name" value="Rv0428c_C"/>
    <property type="match status" value="2"/>
</dbReference>
<accession>A0A1A3N3V2</accession>
<feature type="domain" description="Histone acetyltransferase Rv0428c-like C-terminal" evidence="2">
    <location>
        <begin position="178"/>
        <end position="246"/>
    </location>
</feature>
<dbReference type="Proteomes" id="UP000093629">
    <property type="component" value="Unassembled WGS sequence"/>
</dbReference>
<organism evidence="3 4">
    <name type="scientific">Mycobacterium asiaticum</name>
    <dbReference type="NCBI Taxonomy" id="1790"/>
    <lineage>
        <taxon>Bacteria</taxon>
        <taxon>Bacillati</taxon>
        <taxon>Actinomycetota</taxon>
        <taxon>Actinomycetes</taxon>
        <taxon>Mycobacteriales</taxon>
        <taxon>Mycobacteriaceae</taxon>
        <taxon>Mycobacterium</taxon>
    </lineage>
</organism>
<evidence type="ECO:0000313" key="3">
    <source>
        <dbReference type="EMBL" id="OBK15052.1"/>
    </source>
</evidence>
<dbReference type="Pfam" id="PF24551">
    <property type="entry name" value="SH3_Rv0428c"/>
    <property type="match status" value="1"/>
</dbReference>
<dbReference type="InterPro" id="IPR056935">
    <property type="entry name" value="Rv0428c-like_C"/>
</dbReference>
<gene>
    <name evidence="3" type="ORF">A5636_06620</name>
</gene>
<dbReference type="AlphaFoldDB" id="A0A1A3N3V2"/>
<feature type="domain" description="Histone acetyltransferase Rv0428c-like SH3" evidence="1">
    <location>
        <begin position="5"/>
        <end position="60"/>
    </location>
</feature>
<dbReference type="GO" id="GO:0016740">
    <property type="term" value="F:transferase activity"/>
    <property type="evidence" value="ECO:0007669"/>
    <property type="project" value="UniProtKB-KW"/>
</dbReference>
<dbReference type="RefSeq" id="WP_065159211.1">
    <property type="nucleotide sequence ID" value="NZ_LZLQ01000090.1"/>
</dbReference>
<evidence type="ECO:0000259" key="2">
    <source>
        <dbReference type="Pfam" id="PF24553"/>
    </source>
</evidence>
<protein>
    <submittedName>
        <fullName evidence="3">GCN5 family acetyltransferase</fullName>
    </submittedName>
</protein>
<proteinExistence type="predicted"/>
<sequence length="251" mass="26945">MISWPAFGTRVTLRYRRPPGSVPPLTDALGHLLAVDPAVRVRTKSGVIVEVAPADVVALRILTDAPVRTADIRALEHAAAAAWPGTEHAWLEGWLLRAHGTTLAANSAMPLDISASVRAVPAIIRWYLDRGMTPRLAVPDRLLPTPPESSRESVEQVLVRDIGPREFDPSIGPNEGEQVAVTDAPDGTRWVALSAMLACDAERCAAALAWGASRGATRAHLAVPDGDSPTPAQSLGFRLHHRRRYVLPSVS</sequence>
<evidence type="ECO:0000313" key="4">
    <source>
        <dbReference type="Proteomes" id="UP000093629"/>
    </source>
</evidence>
<dbReference type="OrthoDB" id="9775595at2"/>
<evidence type="ECO:0000259" key="1">
    <source>
        <dbReference type="Pfam" id="PF24551"/>
    </source>
</evidence>
<reference evidence="4" key="1">
    <citation type="submission" date="2016-06" db="EMBL/GenBank/DDBJ databases">
        <authorList>
            <person name="Sutton G."/>
            <person name="Brinkac L."/>
            <person name="Sanka R."/>
            <person name="Adams M."/>
            <person name="Lau E."/>
            <person name="Garcia-Basteiro A."/>
            <person name="Lopez-Varela E."/>
            <person name="Palencia S."/>
        </authorList>
    </citation>
    <scope>NUCLEOTIDE SEQUENCE [LARGE SCALE GENOMIC DNA]</scope>
    <source>
        <strain evidence="4">1245139.5</strain>
    </source>
</reference>
<dbReference type="InterPro" id="IPR056934">
    <property type="entry name" value="SH3_Rv0428c"/>
</dbReference>
<keyword evidence="4" id="KW-1185">Reference proteome</keyword>
<comment type="caution">
    <text evidence="3">The sequence shown here is derived from an EMBL/GenBank/DDBJ whole genome shotgun (WGS) entry which is preliminary data.</text>
</comment>
<keyword evidence="3" id="KW-0808">Transferase</keyword>